<evidence type="ECO:0008006" key="3">
    <source>
        <dbReference type="Google" id="ProtNLM"/>
    </source>
</evidence>
<evidence type="ECO:0000313" key="1">
    <source>
        <dbReference type="EMBL" id="SHN17906.1"/>
    </source>
</evidence>
<proteinExistence type="predicted"/>
<gene>
    <name evidence="1" type="ORF">SAMN05216179_2308</name>
</gene>
<dbReference type="AlphaFoldDB" id="A0A1M7PLA1"/>
<dbReference type="Proteomes" id="UP000184184">
    <property type="component" value="Unassembled WGS sequence"/>
</dbReference>
<sequence length="181" mass="21185">MFLLLIMSACTSEKKLDTRKLEVAEEDVNILYKPVDKKKAEVVLPYEIEYPTYFPFEHEETNVAIVGWEDSNEKIVTSIRYPSIEEDDRWNEGSIYQPAIPNVNYTVANFDRYYSEYADMNGYDEIKIGDDITGLFKLNKEISGAELHWFDGKIEYNLQIMYYSEDTKELEDELIKIANSI</sequence>
<evidence type="ECO:0000313" key="2">
    <source>
        <dbReference type="Proteomes" id="UP000184184"/>
    </source>
</evidence>
<dbReference type="STRING" id="1027249.SAMN05216179_2308"/>
<name>A0A1M7PLA1_9BACI</name>
<dbReference type="EMBL" id="FRCZ01000004">
    <property type="protein sequence ID" value="SHN17906.1"/>
    <property type="molecule type" value="Genomic_DNA"/>
</dbReference>
<keyword evidence="2" id="KW-1185">Reference proteome</keyword>
<organism evidence="1 2">
    <name type="scientific">Gracilibacillus kekensis</name>
    <dbReference type="NCBI Taxonomy" id="1027249"/>
    <lineage>
        <taxon>Bacteria</taxon>
        <taxon>Bacillati</taxon>
        <taxon>Bacillota</taxon>
        <taxon>Bacilli</taxon>
        <taxon>Bacillales</taxon>
        <taxon>Bacillaceae</taxon>
        <taxon>Gracilibacillus</taxon>
    </lineage>
</organism>
<protein>
    <recommendedName>
        <fullName evidence="3">DUF4367 domain-containing protein</fullName>
    </recommendedName>
</protein>
<accession>A0A1M7PLA1</accession>
<reference evidence="1 2" key="1">
    <citation type="submission" date="2016-11" db="EMBL/GenBank/DDBJ databases">
        <authorList>
            <person name="Jaros S."/>
            <person name="Januszkiewicz K."/>
            <person name="Wedrychowicz H."/>
        </authorList>
    </citation>
    <scope>NUCLEOTIDE SEQUENCE [LARGE SCALE GENOMIC DNA]</scope>
    <source>
        <strain evidence="1 2">CGMCC 1.10681</strain>
    </source>
</reference>